<dbReference type="PANTHER" id="PTHR15615">
    <property type="match status" value="1"/>
</dbReference>
<dbReference type="Gene3D" id="1.10.472.10">
    <property type="entry name" value="Cyclin-like"/>
    <property type="match status" value="1"/>
</dbReference>
<dbReference type="Proteomes" id="UP001067231">
    <property type="component" value="Unassembled WGS sequence"/>
</dbReference>
<accession>A0A9D5HZ00</accession>
<dbReference type="EMBL" id="JAPCXC010000001">
    <property type="protein sequence ID" value="KAJ1613732.1"/>
    <property type="molecule type" value="Genomic_DNA"/>
</dbReference>
<dbReference type="Pfam" id="PF08613">
    <property type="entry name" value="Cyclin"/>
    <property type="match status" value="1"/>
</dbReference>
<dbReference type="InterPro" id="IPR013922">
    <property type="entry name" value="Cyclin_PHO80-like"/>
</dbReference>
<organism evidence="1">
    <name type="scientific">Cryptosporidium canis</name>
    <dbReference type="NCBI Taxonomy" id="195482"/>
    <lineage>
        <taxon>Eukaryota</taxon>
        <taxon>Sar</taxon>
        <taxon>Alveolata</taxon>
        <taxon>Apicomplexa</taxon>
        <taxon>Conoidasida</taxon>
        <taxon>Coccidia</taxon>
        <taxon>Eucoccidiorida</taxon>
        <taxon>Eimeriorina</taxon>
        <taxon>Cryptosporidiidae</taxon>
        <taxon>Cryptosporidium</taxon>
    </lineage>
</organism>
<dbReference type="CDD" id="cd20558">
    <property type="entry name" value="CYCLIN_ScPCL7-like"/>
    <property type="match status" value="1"/>
</dbReference>
<gene>
    <name evidence="1" type="ORF">OJ253_12</name>
</gene>
<protein>
    <submittedName>
        <fullName evidence="1">Cyclin</fullName>
    </submittedName>
</protein>
<dbReference type="GO" id="GO:0019901">
    <property type="term" value="F:protein kinase binding"/>
    <property type="evidence" value="ECO:0007669"/>
    <property type="project" value="InterPro"/>
</dbReference>
<dbReference type="AlphaFoldDB" id="A0A9D5HZ00"/>
<name>A0A9D5HZ00_9CRYT</name>
<dbReference type="SUPFAM" id="SSF47954">
    <property type="entry name" value="Cyclin-like"/>
    <property type="match status" value="1"/>
</dbReference>
<dbReference type="PANTHER" id="PTHR15615:SF108">
    <property type="entry name" value="PROTEIN CNPPD1"/>
    <property type="match status" value="1"/>
</dbReference>
<evidence type="ECO:0000313" key="1">
    <source>
        <dbReference type="EMBL" id="KAJ1613732.1"/>
    </source>
</evidence>
<proteinExistence type="predicted"/>
<dbReference type="InterPro" id="IPR036915">
    <property type="entry name" value="Cyclin-like_sf"/>
</dbReference>
<comment type="caution">
    <text evidence="1">The sequence shown here is derived from an EMBL/GenBank/DDBJ whole genome shotgun (WGS) entry which is preliminary data.</text>
</comment>
<dbReference type="OrthoDB" id="337735at2759"/>
<sequence>MKGVITMMNEYAYNFLFPINSAGSSGTFVSNKVNNRHGNCNSSNDALTNLRKSEVCTYKSILKSNENPNNCDYFRSLIHQPGDSRNGICDTQTTTGLARSIIDEMNAEPGSTSTEPGFIVALSLFLTQIATSNSSNTSYNVGVLTPFHSVCIPPIPIRAYLIRLAQNFGCSNECFVLAIIYVGRMIKYNRNFTITLLNVHRVIVTALILATKFFDDIYYSNAFYAKVSGVGTRELNSLEIHFLRLIRFQLFVTEHEYEIYKRFITKSAVPHSAITSPPINIFKHPSDEMGSDVQPKDHNLTGERKRLPLLNSSPYNYNYSTVYNSLSHGKKIESRDIQSILIGEFSVNSRPNFTNGLFTQFNPVYGSNTDKYTDNRFCSKLQYEVNTNSDSASFPQFTQNSSINLSEQWVSQYSFSLNSINAQTPMELGNANMPHEPMKDDLFSHSVHSNRSISGSKMGNDFFSEASSYGYGNGQIDDSNYTQNEYFKYSDSSKAEIQSSNISNHRYKQQDTHVCDMHQDNKSAITSTYASEIGFYGYTNSSDFNTLSTTDAIQSTAVTLVNPTVNHYGRSIFMNPSNIRCTTGMDRRLLV</sequence>
<reference evidence="1" key="1">
    <citation type="submission" date="2022-10" db="EMBL/GenBank/DDBJ databases">
        <title>Adaptive evolution leads to modifications in subtelomeric GC content in a zoonotic Cryptosporidium species.</title>
        <authorList>
            <person name="Li J."/>
            <person name="Feng Y."/>
            <person name="Xiao L."/>
        </authorList>
    </citation>
    <scope>NUCLEOTIDE SEQUENCE</scope>
    <source>
        <strain evidence="1">33844</strain>
    </source>
</reference>